<evidence type="ECO:0000259" key="15">
    <source>
        <dbReference type="PROSITE" id="PS51211"/>
    </source>
</evidence>
<dbReference type="EMBL" id="CALNXK010000048">
    <property type="protein sequence ID" value="CAH3130860.1"/>
    <property type="molecule type" value="Genomic_DNA"/>
</dbReference>
<dbReference type="Pfam" id="PF09175">
    <property type="entry name" value="Vit_b-sht_shell"/>
    <property type="match status" value="1"/>
</dbReference>
<dbReference type="PROSITE" id="PS00237">
    <property type="entry name" value="G_PROTEIN_RECEP_F1_1"/>
    <property type="match status" value="1"/>
</dbReference>
<dbReference type="SMART" id="SM01381">
    <property type="entry name" value="7TM_GPCR_Srsx"/>
    <property type="match status" value="1"/>
</dbReference>
<dbReference type="Gene3D" id="1.25.10.20">
    <property type="entry name" value="Vitellinogen, superhelical"/>
    <property type="match status" value="1"/>
</dbReference>
<dbReference type="Gene3D" id="1.20.1070.10">
    <property type="entry name" value="Rhodopsin 7-helix transmembrane proteins"/>
    <property type="match status" value="1"/>
</dbReference>
<evidence type="ECO:0000256" key="2">
    <source>
        <dbReference type="ARBA" id="ARBA00022553"/>
    </source>
</evidence>
<proteinExistence type="inferred from homology"/>
<evidence type="ECO:0000256" key="13">
    <source>
        <dbReference type="SAM" id="Phobius"/>
    </source>
</evidence>
<dbReference type="PANTHER" id="PTHR23345:SF15">
    <property type="entry name" value="VITELLOGENIN 1-RELATED"/>
    <property type="match status" value="1"/>
</dbReference>
<keyword evidence="6 13" id="KW-1133">Transmembrane helix</keyword>
<dbReference type="InterPro" id="IPR001747">
    <property type="entry name" value="Vitellogenin_N"/>
</dbReference>
<keyword evidence="11" id="KW-0807">Transducer</keyword>
<keyword evidence="2" id="KW-0597">Phosphoprotein</keyword>
<feature type="transmembrane region" description="Helical" evidence="13">
    <location>
        <begin position="28"/>
        <end position="54"/>
    </location>
</feature>
<evidence type="ECO:0000256" key="10">
    <source>
        <dbReference type="PROSITE-ProRule" id="PRU00557"/>
    </source>
</evidence>
<dbReference type="PROSITE" id="PS50262">
    <property type="entry name" value="G_PROTEIN_RECEP_F1_2"/>
    <property type="match status" value="1"/>
</dbReference>
<feature type="transmembrane region" description="Helical" evidence="13">
    <location>
        <begin position="66"/>
        <end position="87"/>
    </location>
</feature>
<feature type="transmembrane region" description="Helical" evidence="13">
    <location>
        <begin position="144"/>
        <end position="168"/>
    </location>
</feature>
<name>A0ABN8P2R2_9CNID</name>
<dbReference type="SMART" id="SM00638">
    <property type="entry name" value="LPD_N"/>
    <property type="match status" value="1"/>
</dbReference>
<dbReference type="Proteomes" id="UP001159405">
    <property type="component" value="Unassembled WGS sequence"/>
</dbReference>
<comment type="caution">
    <text evidence="17">The sequence shown here is derived from an EMBL/GenBank/DDBJ whole genome shotgun (WGS) entry which is preliminary data.</text>
</comment>
<dbReference type="Pfam" id="PF01347">
    <property type="entry name" value="Vitellogenin_N"/>
    <property type="match status" value="1"/>
</dbReference>
<feature type="compositionally biased region" description="Low complexity" evidence="12">
    <location>
        <begin position="1084"/>
        <end position="1103"/>
    </location>
</feature>
<feature type="transmembrane region" description="Helical" evidence="13">
    <location>
        <begin position="102"/>
        <end position="123"/>
    </location>
</feature>
<keyword evidence="9" id="KW-0325">Glycoprotein</keyword>
<keyword evidence="11" id="KW-0675">Receptor</keyword>
<dbReference type="InterPro" id="IPR011030">
    <property type="entry name" value="Lipovitellin_superhlx_dom"/>
</dbReference>
<dbReference type="SMART" id="SM01169">
    <property type="entry name" value="DUF1943"/>
    <property type="match status" value="1"/>
</dbReference>
<keyword evidence="3 11" id="KW-0812">Transmembrane</keyword>
<comment type="caution">
    <text evidence="10">Lacks conserved residue(s) required for the propagation of feature annotation.</text>
</comment>
<dbReference type="PANTHER" id="PTHR23345">
    <property type="entry name" value="VITELLOGENIN-RELATED"/>
    <property type="match status" value="1"/>
</dbReference>
<evidence type="ECO:0000256" key="1">
    <source>
        <dbReference type="ARBA" id="ARBA00004370"/>
    </source>
</evidence>
<comment type="similarity">
    <text evidence="11">Belongs to the G-protein coupled receptor 1 family.</text>
</comment>
<dbReference type="Gene3D" id="2.20.90.10">
    <property type="entry name" value="Vitellinogen, beta-sheet shell domain"/>
    <property type="match status" value="1"/>
</dbReference>
<evidence type="ECO:0000256" key="7">
    <source>
        <dbReference type="ARBA" id="ARBA00023136"/>
    </source>
</evidence>
<feature type="compositionally biased region" description="Polar residues" evidence="12">
    <location>
        <begin position="1052"/>
        <end position="1062"/>
    </location>
</feature>
<organism evidence="17 18">
    <name type="scientific">Porites lobata</name>
    <dbReference type="NCBI Taxonomy" id="104759"/>
    <lineage>
        <taxon>Eukaryota</taxon>
        <taxon>Metazoa</taxon>
        <taxon>Cnidaria</taxon>
        <taxon>Anthozoa</taxon>
        <taxon>Hexacorallia</taxon>
        <taxon>Scleractinia</taxon>
        <taxon>Fungiina</taxon>
        <taxon>Poritidae</taxon>
        <taxon>Porites</taxon>
    </lineage>
</organism>
<dbReference type="PROSITE" id="PS51211">
    <property type="entry name" value="VITELLOGENIN"/>
    <property type="match status" value="1"/>
</dbReference>
<gene>
    <name evidence="17" type="ORF">PLOB_00034845</name>
</gene>
<accession>A0ABN8P2R2</accession>
<feature type="disulfide bond" evidence="10">
    <location>
        <begin position="516"/>
        <end position="519"/>
    </location>
</feature>
<evidence type="ECO:0000256" key="4">
    <source>
        <dbReference type="ARBA" id="ARBA00022729"/>
    </source>
</evidence>
<evidence type="ECO:0000259" key="16">
    <source>
        <dbReference type="PROSITE" id="PS51233"/>
    </source>
</evidence>
<keyword evidence="8 10" id="KW-1015">Disulfide bond</keyword>
<dbReference type="SUPFAM" id="SSF56968">
    <property type="entry name" value="Lipovitellin-phosvitin complex, beta-sheet shell regions"/>
    <property type="match status" value="3"/>
</dbReference>
<sequence>MADKFDTAAPLFNDSLPYEEQESIPAHAIFQLIMFTVIFMVGFFGNCIVIYGVLQQGSAKTTSSIFIANLALSDLAVLVLSLPIGLLQELASWPFGEMACKIFYPLGDVFLTVSIMTLTAIALDRYRAIVTPFKERFTKTQAKICVSVIWGLCYLIVGIPTSFILKLVPQTNGVIVCFPYWKDNMLRQLHKIFIASLATLPLFLISYCYFRVFMALWKARIIHRDCAKNSLTTIRLEQKRKLVKMLIIIVVAFSVCLLPYVTFALVLEFKGMERTSTVNVILVAVLSLLYANSAINPLILCTMSKDYRKGLRPSFLFPGFQKGKRYTYSYQSEVSHAIPTGSQKTLGLRVKSQAHVDVIKKTQIQITLANVQVLQVTGNLRDSKEQEKPADEKILQAMQKKLSLPVKVGFKPQDGSIKEIKVHPKDEEWSRNIKRGLANLFQISANIKLEEKNGKQFITQHEATAVGDCQVSYVVNLENSQQGKKDQVCKITKVINYEKCRQRPQFTQNTFYGRNCDGCQQSMGYAPYLRSVGQIDHTLTGSKVDGFVISRTEAFEQHVITPFSRSGGQVTASSRQMLQFQKTDAVGKDSPEVTKLISQTCTAEDPDKSARDDVQHQKSLVQQAQKLIDEMCKAAKDPVRQQAAQRFTAVVLQLRKCNKDSLKMVVDDMLEKQDPVERKYCLDALSYVGTSEAFQVLKQKIIQDKKISKQEELKRMLLGLASAPRPTVEHIQAVWALCEQFAASKDITNHRHCFLSFGALVHKINQRSNLQQDTKTITTCQQRIKDILDRLKDPNTSQEDRLTYIKALGNAGSTEAQQQLLDNFKDQTQPLHIRINCVWALRRIASQSREQTYPRLISTFADAKENPELRMAVFLLMLNSKPNFATMQLLANTLRREMTNQKQGPRSNQLASFVISHLFSLAYHSNVLMKTRSMQARLAMRVLPRMSFGLEYSKGMRWAQYSEKFQVGFEFEANKFNVPDSMLPRNMNARLQLSLLGYKMDAIEFGSRVENLDDVIEQVISKVRRRQKRSLFDSFWPSWFSRNVSDDDSNTTEKPTGRSTRAVSKSMSRRRRVSVTKKNTYHQTSSRPTTRPTTRPMTTRPSYSVKQAKKQQRASVYMKLFGDEVKFAELTQEHVDQLANDIADLLLGKKDRIEYPSLGIVISKDGVAINQNQQKAMLLANARHILPTLAGIPLDLQLRSSAALSMNTVANVNIGASLLSFWYFKKFNGNVEINPSVHVHADSRIGIHTPYLRVGLRMRKTAQSDQKVHFTVESGKQYKLTYNIPQDRRDVAHVKASTQGFAEQYNPETCERTEQQISMDLTTSHLKRVQRSCAGQDMFGVQLCAEAQVPDIPSLRLQQLPVLSAFGQTDVRLSMEPSSDKPASIQLTGVVKNDEKAMQADGEISASSKTVQRRIPYKVTYRKGNQKQLEFESKLLQVQGCEDCSMKVTANRNGLIVRFGKGKAQYEITASGQIQNQGKNLHLQAQWTELPEQWKKFFYNWQPQIWYVLQQFAWIRRTEQKPKQIAFEFQLTTPLTADLKLKTPDAEVVRTNLFLPVRIERLPQSLKDMGNYYYARCEVQDQTIKVFDHQQYQHNIRGECLYTLVQEHRKGKQSRIQLFAKIGEQGQKTVVLSIQQQQQQSKETVEVKQDSTILIDGKKQECSQKACQSKQGGATVQKVHTSDGKTQIRLSTKLGLYATIEGPHIQVSASPLLRSRVRGLCGDADGEQWDDYRDPQDQLQKLQKFIQSWRQQC</sequence>
<evidence type="ECO:0000256" key="8">
    <source>
        <dbReference type="ARBA" id="ARBA00023157"/>
    </source>
</evidence>
<keyword evidence="11" id="KW-0297">G-protein coupled receptor</keyword>
<dbReference type="SUPFAM" id="SSF81321">
    <property type="entry name" value="Family A G protein-coupled receptor-like"/>
    <property type="match status" value="1"/>
</dbReference>
<dbReference type="InterPro" id="IPR015819">
    <property type="entry name" value="Lipid_transp_b-sht_shell"/>
</dbReference>
<dbReference type="InterPro" id="IPR015258">
    <property type="entry name" value="Vitellinogen_b-sht_shell"/>
</dbReference>
<dbReference type="SMART" id="SM00216">
    <property type="entry name" value="VWD"/>
    <property type="match status" value="1"/>
</dbReference>
<dbReference type="PROSITE" id="PS51233">
    <property type="entry name" value="VWFD"/>
    <property type="match status" value="1"/>
</dbReference>
<evidence type="ECO:0000313" key="18">
    <source>
        <dbReference type="Proteomes" id="UP001159405"/>
    </source>
</evidence>
<comment type="subcellular location">
    <subcellularLocation>
        <location evidence="1">Membrane</location>
    </subcellularLocation>
</comment>
<evidence type="ECO:0000256" key="11">
    <source>
        <dbReference type="RuleBase" id="RU000688"/>
    </source>
</evidence>
<dbReference type="InterPro" id="IPR015255">
    <property type="entry name" value="Vitellinogen_open_b-sht"/>
</dbReference>
<keyword evidence="5" id="KW-0758">Storage protein</keyword>
<feature type="transmembrane region" description="Helical" evidence="13">
    <location>
        <begin position="245"/>
        <end position="267"/>
    </location>
</feature>
<dbReference type="InterPro" id="IPR050733">
    <property type="entry name" value="Vitellogenin/Apolipophorin"/>
</dbReference>
<keyword evidence="7 13" id="KW-0472">Membrane</keyword>
<evidence type="ECO:0000259" key="14">
    <source>
        <dbReference type="PROSITE" id="PS50262"/>
    </source>
</evidence>
<dbReference type="Gene3D" id="2.20.80.10">
    <property type="entry name" value="Lipovitellin-phosvitin complex, chain A, domain 4"/>
    <property type="match status" value="1"/>
</dbReference>
<evidence type="ECO:0000256" key="12">
    <source>
        <dbReference type="SAM" id="MobiDB-lite"/>
    </source>
</evidence>
<dbReference type="PRINTS" id="PR00237">
    <property type="entry name" value="GPCRRHODOPSN"/>
</dbReference>
<dbReference type="Gene3D" id="2.30.230.10">
    <property type="entry name" value="Lipovitellin, beta-sheet shell regions, chain A"/>
    <property type="match status" value="1"/>
</dbReference>
<feature type="domain" description="Vitellogenin" evidence="15">
    <location>
        <begin position="320"/>
        <end position="987"/>
    </location>
</feature>
<dbReference type="InterPro" id="IPR000276">
    <property type="entry name" value="GPCR_Rhodpsn"/>
</dbReference>
<dbReference type="SUPFAM" id="SSF48431">
    <property type="entry name" value="Lipovitellin-phosvitin complex, superhelical domain"/>
    <property type="match status" value="1"/>
</dbReference>
<reference evidence="17 18" key="1">
    <citation type="submission" date="2022-05" db="EMBL/GenBank/DDBJ databases">
        <authorList>
            <consortium name="Genoscope - CEA"/>
            <person name="William W."/>
        </authorList>
    </citation>
    <scope>NUCLEOTIDE SEQUENCE [LARGE SCALE GENOMIC DNA]</scope>
</reference>
<dbReference type="InterPro" id="IPR001846">
    <property type="entry name" value="VWF_type-D"/>
</dbReference>
<keyword evidence="18" id="KW-1185">Reference proteome</keyword>
<evidence type="ECO:0000256" key="9">
    <source>
        <dbReference type="ARBA" id="ARBA00023180"/>
    </source>
</evidence>
<evidence type="ECO:0000256" key="3">
    <source>
        <dbReference type="ARBA" id="ARBA00022692"/>
    </source>
</evidence>
<evidence type="ECO:0000256" key="5">
    <source>
        <dbReference type="ARBA" id="ARBA00022761"/>
    </source>
</evidence>
<dbReference type="InterPro" id="IPR037088">
    <property type="entry name" value="Vitellinogen_b-sht_shell_sf"/>
</dbReference>
<dbReference type="Gene3D" id="2.20.50.20">
    <property type="entry name" value="Lipovitellin. Chain A, domain 3"/>
    <property type="match status" value="1"/>
</dbReference>
<protein>
    <submittedName>
        <fullName evidence="17">Uncharacterized protein</fullName>
    </submittedName>
</protein>
<dbReference type="InterPro" id="IPR015817">
    <property type="entry name" value="Vitellinogen_open_b-sht_sub1"/>
</dbReference>
<dbReference type="CDD" id="cd00637">
    <property type="entry name" value="7tm_classA_rhodopsin-like"/>
    <property type="match status" value="1"/>
</dbReference>
<evidence type="ECO:0000256" key="6">
    <source>
        <dbReference type="ARBA" id="ARBA00022989"/>
    </source>
</evidence>
<dbReference type="InterPro" id="IPR017452">
    <property type="entry name" value="GPCR_Rhodpsn_7TM"/>
</dbReference>
<feature type="region of interest" description="Disordered" evidence="12">
    <location>
        <begin position="1045"/>
        <end position="1103"/>
    </location>
</feature>
<feature type="domain" description="VWFD" evidence="16">
    <location>
        <begin position="1575"/>
        <end position="1753"/>
    </location>
</feature>
<dbReference type="Pfam" id="PF00001">
    <property type="entry name" value="7tm_1"/>
    <property type="match status" value="1"/>
</dbReference>
<dbReference type="Pfam" id="PF09172">
    <property type="entry name" value="Vit_open_b-sht"/>
    <property type="match status" value="1"/>
</dbReference>
<dbReference type="Pfam" id="PF00094">
    <property type="entry name" value="VWD"/>
    <property type="match status" value="1"/>
</dbReference>
<keyword evidence="4" id="KW-0732">Signal</keyword>
<dbReference type="InterPro" id="IPR015816">
    <property type="entry name" value="Vitellinogen_b-sht_N"/>
</dbReference>
<feature type="transmembrane region" description="Helical" evidence="13">
    <location>
        <begin position="188"/>
        <end position="210"/>
    </location>
</feature>
<feature type="domain" description="G-protein coupled receptors family 1 profile" evidence="14">
    <location>
        <begin position="45"/>
        <end position="300"/>
    </location>
</feature>
<evidence type="ECO:0000313" key="17">
    <source>
        <dbReference type="EMBL" id="CAH3130860.1"/>
    </source>
</evidence>